<proteinExistence type="predicted"/>
<name>A0A7R8CI77_LEPSM</name>
<dbReference type="InterPro" id="IPR011024">
    <property type="entry name" value="G_crystallin-like"/>
</dbReference>
<reference evidence="1" key="1">
    <citation type="submission" date="2021-02" db="EMBL/GenBank/DDBJ databases">
        <authorList>
            <person name="Bekaert M."/>
        </authorList>
    </citation>
    <scope>NUCLEOTIDE SEQUENCE</scope>
    <source>
        <strain evidence="1">IoA-00</strain>
    </source>
</reference>
<keyword evidence="2" id="KW-1185">Reference proteome</keyword>
<accession>A0A7R8CI77</accession>
<evidence type="ECO:0000313" key="2">
    <source>
        <dbReference type="Proteomes" id="UP000675881"/>
    </source>
</evidence>
<evidence type="ECO:0000313" key="1">
    <source>
        <dbReference type="EMBL" id="CAF2829839.1"/>
    </source>
</evidence>
<dbReference type="EMBL" id="HG994592">
    <property type="protein sequence ID" value="CAF2829839.1"/>
    <property type="molecule type" value="Genomic_DNA"/>
</dbReference>
<dbReference type="SUPFAM" id="SSF49695">
    <property type="entry name" value="gamma-Crystallin-like"/>
    <property type="match status" value="1"/>
</dbReference>
<organism evidence="1 2">
    <name type="scientific">Lepeophtheirus salmonis</name>
    <name type="common">Salmon louse</name>
    <name type="synonym">Caligus salmonis</name>
    <dbReference type="NCBI Taxonomy" id="72036"/>
    <lineage>
        <taxon>Eukaryota</taxon>
        <taxon>Metazoa</taxon>
        <taxon>Ecdysozoa</taxon>
        <taxon>Arthropoda</taxon>
        <taxon>Crustacea</taxon>
        <taxon>Multicrustacea</taxon>
        <taxon>Hexanauplia</taxon>
        <taxon>Copepoda</taxon>
        <taxon>Siphonostomatoida</taxon>
        <taxon>Caligidae</taxon>
        <taxon>Lepeophtheirus</taxon>
    </lineage>
</organism>
<dbReference type="Proteomes" id="UP000675881">
    <property type="component" value="Chromosome 13"/>
</dbReference>
<dbReference type="AlphaFoldDB" id="A0A7R8CI77"/>
<sequence>MGQGCSCSLFFGRLNNKVKSIRLISESPKKRAFVTMFTYNNFAGMKSFMGIHDDPLIENPIRSIIVRGSMEWKIFSENGYKGKSFCLEGHLESCHESFCLGFILIETT</sequence>
<gene>
    <name evidence="1" type="ORF">LSAA_3977</name>
</gene>
<protein>
    <submittedName>
        <fullName evidence="1">(salmon louse) hypothetical protein</fullName>
    </submittedName>
</protein>